<proteinExistence type="predicted"/>
<dbReference type="Pfam" id="PF04386">
    <property type="entry name" value="SspB"/>
    <property type="match status" value="1"/>
</dbReference>
<dbReference type="EMBL" id="FPHS01000205">
    <property type="protein sequence ID" value="SFV79395.1"/>
    <property type="molecule type" value="Genomic_DNA"/>
</dbReference>
<dbReference type="NCBIfam" id="NF008769">
    <property type="entry name" value="PRK11798.2-5"/>
    <property type="match status" value="1"/>
</dbReference>
<evidence type="ECO:0000313" key="2">
    <source>
        <dbReference type="EMBL" id="SFV82137.1"/>
    </source>
</evidence>
<dbReference type="EMBL" id="FPHT01000225">
    <property type="protein sequence ID" value="SFV82137.1"/>
    <property type="molecule type" value="Genomic_DNA"/>
</dbReference>
<dbReference type="PANTHER" id="PTHR37486">
    <property type="entry name" value="STRINGENT STARVATION PROTEIN B"/>
    <property type="match status" value="1"/>
</dbReference>
<dbReference type="PIRSF" id="PIRSF005276">
    <property type="entry name" value="SspB"/>
    <property type="match status" value="1"/>
</dbReference>
<gene>
    <name evidence="1" type="ORF">MNB_SUP05-11-177</name>
    <name evidence="2" type="ORF">MNB_SUP05-12-399</name>
    <name evidence="3" type="ORF">MNB_SUP05-7-629</name>
</gene>
<dbReference type="InterPro" id="IPR007481">
    <property type="entry name" value="SspB"/>
</dbReference>
<dbReference type="Gene3D" id="2.30.30.220">
    <property type="entry name" value="SspB-like"/>
    <property type="match status" value="1"/>
</dbReference>
<evidence type="ECO:0000313" key="3">
    <source>
        <dbReference type="EMBL" id="SFV85858.1"/>
    </source>
</evidence>
<dbReference type="PANTHER" id="PTHR37486:SF1">
    <property type="entry name" value="STRINGENT STARVATION PROTEIN B"/>
    <property type="match status" value="1"/>
</dbReference>
<dbReference type="InterPro" id="IPR036760">
    <property type="entry name" value="SspB-like_sf"/>
</dbReference>
<dbReference type="AlphaFoldDB" id="A0A1W1DDW8"/>
<organism evidence="1">
    <name type="scientific">hydrothermal vent metagenome</name>
    <dbReference type="NCBI Taxonomy" id="652676"/>
    <lineage>
        <taxon>unclassified sequences</taxon>
        <taxon>metagenomes</taxon>
        <taxon>ecological metagenomes</taxon>
    </lineage>
</organism>
<dbReference type="GO" id="GO:0005829">
    <property type="term" value="C:cytosol"/>
    <property type="evidence" value="ECO:0007669"/>
    <property type="project" value="TreeGrafter"/>
</dbReference>
<name>A0A1W1DDW8_9ZZZZ</name>
<dbReference type="SUPFAM" id="SSF101738">
    <property type="entry name" value="SspB-like"/>
    <property type="match status" value="1"/>
</dbReference>
<sequence>MILVAPYLIRAYHQWMEDSQLTPHVLVDCSKADVIVPKAYVKQDQIVLNISNEATNALVISNETISFKARFDGKSQIISVPTSAVLTIYAGENGEGMFFENGTEEAEQSSDQSPNLTLLD</sequence>
<reference evidence="1" key="1">
    <citation type="submission" date="2016-10" db="EMBL/GenBank/DDBJ databases">
        <authorList>
            <person name="de Groot N.N."/>
        </authorList>
    </citation>
    <scope>NUCLEOTIDE SEQUENCE</scope>
</reference>
<dbReference type="GO" id="GO:0005840">
    <property type="term" value="C:ribosome"/>
    <property type="evidence" value="ECO:0007669"/>
    <property type="project" value="TreeGrafter"/>
</dbReference>
<evidence type="ECO:0000313" key="1">
    <source>
        <dbReference type="EMBL" id="SFV79395.1"/>
    </source>
</evidence>
<dbReference type="GO" id="GO:0045732">
    <property type="term" value="P:positive regulation of protein catabolic process"/>
    <property type="evidence" value="ECO:0007669"/>
    <property type="project" value="TreeGrafter"/>
</dbReference>
<dbReference type="EMBL" id="FPHW01000249">
    <property type="protein sequence ID" value="SFV85858.1"/>
    <property type="molecule type" value="Genomic_DNA"/>
</dbReference>
<protein>
    <submittedName>
        <fullName evidence="1">Stringent starvation protein B</fullName>
    </submittedName>
</protein>
<accession>A0A1W1DDW8</accession>